<protein>
    <submittedName>
        <fullName evidence="1">Uncharacterized protein</fullName>
    </submittedName>
</protein>
<dbReference type="EMBL" id="GBXM01002796">
    <property type="protein sequence ID" value="JAI05782.1"/>
    <property type="molecule type" value="Transcribed_RNA"/>
</dbReference>
<reference evidence="1" key="1">
    <citation type="submission" date="2014-11" db="EMBL/GenBank/DDBJ databases">
        <authorList>
            <person name="Amaro Gonzalez C."/>
        </authorList>
    </citation>
    <scope>NUCLEOTIDE SEQUENCE</scope>
</reference>
<name>A0A0E9XTR2_ANGAN</name>
<dbReference type="AlphaFoldDB" id="A0A0E9XTR2"/>
<reference evidence="1" key="2">
    <citation type="journal article" date="2015" name="Fish Shellfish Immunol.">
        <title>Early steps in the European eel (Anguilla anguilla)-Vibrio vulnificus interaction in the gills: Role of the RtxA13 toxin.</title>
        <authorList>
            <person name="Callol A."/>
            <person name="Pajuelo D."/>
            <person name="Ebbesson L."/>
            <person name="Teles M."/>
            <person name="MacKenzie S."/>
            <person name="Amaro C."/>
        </authorList>
    </citation>
    <scope>NUCLEOTIDE SEQUENCE</scope>
</reference>
<proteinExistence type="predicted"/>
<organism evidence="1">
    <name type="scientific">Anguilla anguilla</name>
    <name type="common">European freshwater eel</name>
    <name type="synonym">Muraena anguilla</name>
    <dbReference type="NCBI Taxonomy" id="7936"/>
    <lineage>
        <taxon>Eukaryota</taxon>
        <taxon>Metazoa</taxon>
        <taxon>Chordata</taxon>
        <taxon>Craniata</taxon>
        <taxon>Vertebrata</taxon>
        <taxon>Euteleostomi</taxon>
        <taxon>Actinopterygii</taxon>
        <taxon>Neopterygii</taxon>
        <taxon>Teleostei</taxon>
        <taxon>Anguilliformes</taxon>
        <taxon>Anguillidae</taxon>
        <taxon>Anguilla</taxon>
    </lineage>
</organism>
<evidence type="ECO:0000313" key="1">
    <source>
        <dbReference type="EMBL" id="JAI05782.1"/>
    </source>
</evidence>
<sequence length="27" mass="2800">MLHLPPCAGAIVTAYGGNCNNTHNAFI</sequence>
<accession>A0A0E9XTR2</accession>